<dbReference type="PANTHER" id="PTHR33231">
    <property type="entry name" value="30S RIBOSOMAL PROTEIN"/>
    <property type="match status" value="1"/>
</dbReference>
<dbReference type="HAMAP" id="MF_00839">
    <property type="entry name" value="HPF"/>
    <property type="match status" value="1"/>
</dbReference>
<dbReference type="Pfam" id="PF02482">
    <property type="entry name" value="Ribosomal_S30AE"/>
    <property type="match status" value="1"/>
</dbReference>
<feature type="domain" description="Sigma 54 modulation/S30EA ribosomal protein C-terminal" evidence="5">
    <location>
        <begin position="116"/>
        <end position="166"/>
    </location>
</feature>
<dbReference type="GO" id="GO:0043024">
    <property type="term" value="F:ribosomal small subunit binding"/>
    <property type="evidence" value="ECO:0007669"/>
    <property type="project" value="TreeGrafter"/>
</dbReference>
<dbReference type="Gene3D" id="3.30.505.50">
    <property type="entry name" value="Sigma 54 modulation/S30EA ribosomal protein, C-terminal domain"/>
    <property type="match status" value="1"/>
</dbReference>
<proteinExistence type="inferred from homology"/>
<accession>A0AAE3K2A6</accession>
<keyword evidence="4" id="KW-0963">Cytoplasm</keyword>
<dbReference type="InterPro" id="IPR032528">
    <property type="entry name" value="Ribosom_S30AE_C"/>
</dbReference>
<comment type="subunit">
    <text evidence="4">Interacts with 100S ribosomes.</text>
</comment>
<dbReference type="InterPro" id="IPR038416">
    <property type="entry name" value="Ribosom_S30AE_C_sf"/>
</dbReference>
<dbReference type="Pfam" id="PF16321">
    <property type="entry name" value="Ribosom_S30AE_C"/>
    <property type="match status" value="1"/>
</dbReference>
<reference evidence="6 7" key="1">
    <citation type="submission" date="2022-03" db="EMBL/GenBank/DDBJ databases">
        <title>Metagenome-assembled genomes from swine fecal metagenomes.</title>
        <authorList>
            <person name="Holman D.B."/>
            <person name="Kommadath A."/>
        </authorList>
    </citation>
    <scope>NUCLEOTIDE SEQUENCE [LARGE SCALE GENOMIC DNA]</scope>
    <source>
        <strain evidence="6">SUG147</strain>
    </source>
</reference>
<dbReference type="AlphaFoldDB" id="A0AAE3K2A6"/>
<comment type="caution">
    <text evidence="6">The sequence shown here is derived from an EMBL/GenBank/DDBJ whole genome shotgun (WGS) entry which is preliminary data.</text>
</comment>
<dbReference type="InterPro" id="IPR036567">
    <property type="entry name" value="RHF-like"/>
</dbReference>
<dbReference type="GO" id="GO:0045900">
    <property type="term" value="P:negative regulation of translational elongation"/>
    <property type="evidence" value="ECO:0007669"/>
    <property type="project" value="TreeGrafter"/>
</dbReference>
<comment type="function">
    <text evidence="4">Required for dimerization of active 70S ribosomes into 100S ribosomes in stationary phase; 100S ribosomes are translationally inactive and sometimes present during exponential growth.</text>
</comment>
<dbReference type="EMBL" id="JALEMU010000156">
    <property type="protein sequence ID" value="MCI5756494.1"/>
    <property type="molecule type" value="Genomic_DNA"/>
</dbReference>
<evidence type="ECO:0000313" key="7">
    <source>
        <dbReference type="Proteomes" id="UP001139365"/>
    </source>
</evidence>
<dbReference type="SUPFAM" id="SSF69754">
    <property type="entry name" value="Ribosome binding protein Y (YfiA homologue)"/>
    <property type="match status" value="1"/>
</dbReference>
<dbReference type="Gene3D" id="3.30.160.100">
    <property type="entry name" value="Ribosome hibernation promotion factor-like"/>
    <property type="match status" value="1"/>
</dbReference>
<dbReference type="Proteomes" id="UP001139365">
    <property type="component" value="Unassembled WGS sequence"/>
</dbReference>
<evidence type="ECO:0000256" key="2">
    <source>
        <dbReference type="ARBA" id="ARBA00038695"/>
    </source>
</evidence>
<evidence type="ECO:0000256" key="3">
    <source>
        <dbReference type="ARBA" id="ARBA00041148"/>
    </source>
</evidence>
<evidence type="ECO:0000259" key="5">
    <source>
        <dbReference type="Pfam" id="PF16321"/>
    </source>
</evidence>
<gene>
    <name evidence="6" type="primary">raiA</name>
    <name evidence="4" type="synonym">hpf</name>
    <name evidence="6" type="ORF">MR241_09415</name>
</gene>
<evidence type="ECO:0000256" key="1">
    <source>
        <dbReference type="ARBA" id="ARBA00022845"/>
    </source>
</evidence>
<dbReference type="InterPro" id="IPR034694">
    <property type="entry name" value="HPF_long/plastid"/>
</dbReference>
<dbReference type="InterPro" id="IPR050574">
    <property type="entry name" value="HPF/YfiA_ribosome-assoc"/>
</dbReference>
<dbReference type="PANTHER" id="PTHR33231:SF1">
    <property type="entry name" value="30S RIBOSOMAL PROTEIN"/>
    <property type="match status" value="1"/>
</dbReference>
<comment type="subunit">
    <text evidence="2">Associates exclusively with 100S ribosomes, which are dimers of 70S ribosomes.</text>
</comment>
<evidence type="ECO:0000313" key="6">
    <source>
        <dbReference type="EMBL" id="MCI5756494.1"/>
    </source>
</evidence>
<name>A0AAE3K2A6_9BACT</name>
<comment type="similarity">
    <text evidence="4">Belongs to the HPF/YfiA ribosome-associated protein family. Long HPF subfamily.</text>
</comment>
<evidence type="ECO:0000256" key="4">
    <source>
        <dbReference type="HAMAP-Rule" id="MF_00839"/>
    </source>
</evidence>
<comment type="subcellular location">
    <subcellularLocation>
        <location evidence="4">Cytoplasm</location>
    </subcellularLocation>
</comment>
<dbReference type="InterPro" id="IPR003489">
    <property type="entry name" value="RHF/RaiA"/>
</dbReference>
<protein>
    <recommendedName>
        <fullName evidence="3 4">Ribosome hibernation promoting factor</fullName>
        <shortName evidence="4">HPF</shortName>
    </recommendedName>
</protein>
<keyword evidence="1 4" id="KW-0810">Translation regulation</keyword>
<dbReference type="GO" id="GO:0022627">
    <property type="term" value="C:cytosolic small ribosomal subunit"/>
    <property type="evidence" value="ECO:0007669"/>
    <property type="project" value="TreeGrafter"/>
</dbReference>
<sequence>MKINIIGRRMEVEESLKQLISKKLTKLDKYFRDDAVAYVTLSHEKNAERLELTVSSTGMLFRSEEMDSTFNNALDTAVDTIERQIRKNKTRLEKRLREGSLRFADEPEESEEVFGIREKVFVMKPMSPEEAILQMNLIGHEFFMFRNSDTGEAAVVYRRHNGGYGLIIPEK</sequence>
<dbReference type="NCBIfam" id="TIGR00741">
    <property type="entry name" value="yfiA"/>
    <property type="match status" value="1"/>
</dbReference>
<organism evidence="6 7">
    <name type="scientific">Candidatus Colimorpha enterica</name>
    <dbReference type="NCBI Taxonomy" id="3083063"/>
    <lineage>
        <taxon>Bacteria</taxon>
        <taxon>Pseudomonadati</taxon>
        <taxon>Bacteroidota</taxon>
        <taxon>Bacteroidia</taxon>
        <taxon>Bacteroidales</taxon>
        <taxon>Candidatus Colimorpha</taxon>
    </lineage>
</organism>